<protein>
    <recommendedName>
        <fullName evidence="1">CRAL-TRIO domain-containing protein</fullName>
    </recommendedName>
</protein>
<evidence type="ECO:0000313" key="3">
    <source>
        <dbReference type="Proteomes" id="UP001642540"/>
    </source>
</evidence>
<sequence>MEVNKNCDVQALQRFKLCIEDYLTSIPRRMERSKSRQIIQYLQQAKQDNELLLHYLQLRKYTENRFQNYPSDYLVDYHVTFLSIMRKGVYGVLKNPDKFGHRIVFLDASKWNLNELSVNDLTVGAVLIAETFWRHPEVLKNGIIFVQNMEGFGRAHVQQHTIYHLMRIKNIMQSLPISMQKIIFIQFPPVLRFIFDVGKHMFPKKIISRVSPQTDL</sequence>
<dbReference type="EMBL" id="CAXLJM020000081">
    <property type="protein sequence ID" value="CAL8130304.1"/>
    <property type="molecule type" value="Genomic_DNA"/>
</dbReference>
<dbReference type="Proteomes" id="UP001642540">
    <property type="component" value="Unassembled WGS sequence"/>
</dbReference>
<dbReference type="Pfam" id="PF00650">
    <property type="entry name" value="CRAL_TRIO"/>
    <property type="match status" value="1"/>
</dbReference>
<reference evidence="2 3" key="1">
    <citation type="submission" date="2024-08" db="EMBL/GenBank/DDBJ databases">
        <authorList>
            <person name="Cucini C."/>
            <person name="Frati F."/>
        </authorList>
    </citation>
    <scope>NUCLEOTIDE SEQUENCE [LARGE SCALE GENOMIC DNA]</scope>
</reference>
<evidence type="ECO:0000313" key="2">
    <source>
        <dbReference type="EMBL" id="CAL8130304.1"/>
    </source>
</evidence>
<organism evidence="2 3">
    <name type="scientific">Orchesella dallaii</name>
    <dbReference type="NCBI Taxonomy" id="48710"/>
    <lineage>
        <taxon>Eukaryota</taxon>
        <taxon>Metazoa</taxon>
        <taxon>Ecdysozoa</taxon>
        <taxon>Arthropoda</taxon>
        <taxon>Hexapoda</taxon>
        <taxon>Collembola</taxon>
        <taxon>Entomobryomorpha</taxon>
        <taxon>Entomobryoidea</taxon>
        <taxon>Orchesellidae</taxon>
        <taxon>Orchesellinae</taxon>
        <taxon>Orchesella</taxon>
    </lineage>
</organism>
<name>A0ABP1RLT2_9HEXA</name>
<feature type="domain" description="CRAL-TRIO" evidence="1">
    <location>
        <begin position="88"/>
        <end position="210"/>
    </location>
</feature>
<comment type="caution">
    <text evidence="2">The sequence shown here is derived from an EMBL/GenBank/DDBJ whole genome shotgun (WGS) entry which is preliminary data.</text>
</comment>
<proteinExistence type="predicted"/>
<accession>A0ABP1RLT2</accession>
<dbReference type="Gene3D" id="3.40.525.10">
    <property type="entry name" value="CRAL-TRIO lipid binding domain"/>
    <property type="match status" value="1"/>
</dbReference>
<dbReference type="InterPro" id="IPR001251">
    <property type="entry name" value="CRAL-TRIO_dom"/>
</dbReference>
<dbReference type="InterPro" id="IPR036865">
    <property type="entry name" value="CRAL-TRIO_dom_sf"/>
</dbReference>
<gene>
    <name evidence="2" type="ORF">ODALV1_LOCUS23666</name>
</gene>
<dbReference type="SUPFAM" id="SSF52087">
    <property type="entry name" value="CRAL/TRIO domain"/>
    <property type="match status" value="1"/>
</dbReference>
<keyword evidence="3" id="KW-1185">Reference proteome</keyword>
<evidence type="ECO:0000259" key="1">
    <source>
        <dbReference type="Pfam" id="PF00650"/>
    </source>
</evidence>
<dbReference type="PANTHER" id="PTHR10174">
    <property type="entry name" value="ALPHA-TOCOPHEROL TRANSFER PROTEIN-RELATED"/>
    <property type="match status" value="1"/>
</dbReference>